<reference evidence="1 2" key="1">
    <citation type="submission" date="2019-12" db="EMBL/GenBank/DDBJ databases">
        <title>Draft genome sequences Bradyrhizobium cajani AMBPC1010, Bradyrhizobium pachyrhizi AMBPC1040 and Bradyrhizobium yuanmingense ALSPC3051, three plant growth promoting strains isolated from nodules of Cajanus cajan L. in Dominican Republic.</title>
        <authorList>
            <person name="Flores-Felix J.D."/>
            <person name="Araujo J."/>
            <person name="Diaz-Alcantara C."/>
            <person name="Gonzalez-Andres F."/>
            <person name="Velazquez E."/>
        </authorList>
    </citation>
    <scope>NUCLEOTIDE SEQUENCE [LARGE SCALE GENOMIC DNA]</scope>
    <source>
        <strain evidence="1 2">1040</strain>
    </source>
</reference>
<accession>A0A844SBR7</accession>
<comment type="caution">
    <text evidence="1">The sequence shown here is derived from an EMBL/GenBank/DDBJ whole genome shotgun (WGS) entry which is preliminary data.</text>
</comment>
<dbReference type="Pfam" id="PF13557">
    <property type="entry name" value="Phenol_MetA_deg"/>
    <property type="match status" value="1"/>
</dbReference>
<sequence length="328" mass="34582">MKLKLLLIGTVASCAQLSRPAQSFEFGYAGYAQKPGLVVGNAASNPPPGLYAFDQVFTYQAKLVGPGAPIIDGNPTTVHAAAATAGLFWVPGWTILGASYDAVIAQPWLMADLGDPININPAGLHNTFIAPIELSWKLGESGFYARAGLGLYAPTGTTSGANGLGSVGAPWWIFQPNVQLSYLKDGWNLTINVFDEINTRNPLTGYISGDILHAEFTATKTMGKWTVGPVAYYVGQVTSDKSSSFYHGAINTNRFNVWAAGALVGYDFGPATLNVWAMSEISASASGGTPIAGFDPASISKGISVFASLSYRLWSPDAPIAPSLVRHK</sequence>
<organism evidence="1 2">
    <name type="scientific">Bradyrhizobium pachyrhizi</name>
    <dbReference type="NCBI Taxonomy" id="280333"/>
    <lineage>
        <taxon>Bacteria</taxon>
        <taxon>Pseudomonadati</taxon>
        <taxon>Pseudomonadota</taxon>
        <taxon>Alphaproteobacteria</taxon>
        <taxon>Hyphomicrobiales</taxon>
        <taxon>Nitrobacteraceae</taxon>
        <taxon>Bradyrhizobium</taxon>
    </lineage>
</organism>
<gene>
    <name evidence="1" type="ORF">GPL21_05200</name>
</gene>
<protein>
    <recommendedName>
        <fullName evidence="3">Phenol degradation protein meta</fullName>
    </recommendedName>
</protein>
<dbReference type="RefSeq" id="WP_157341497.1">
    <property type="nucleotide sequence ID" value="NZ_WQNF01000003.1"/>
</dbReference>
<evidence type="ECO:0008006" key="3">
    <source>
        <dbReference type="Google" id="ProtNLM"/>
    </source>
</evidence>
<proteinExistence type="predicted"/>
<name>A0A844SBR7_9BRAD</name>
<evidence type="ECO:0000313" key="2">
    <source>
        <dbReference type="Proteomes" id="UP000436468"/>
    </source>
</evidence>
<dbReference type="AlphaFoldDB" id="A0A844SBR7"/>
<dbReference type="InterPro" id="IPR025737">
    <property type="entry name" value="FApF"/>
</dbReference>
<dbReference type="Proteomes" id="UP000436468">
    <property type="component" value="Unassembled WGS sequence"/>
</dbReference>
<keyword evidence="2" id="KW-1185">Reference proteome</keyword>
<dbReference type="EMBL" id="WQNF01000003">
    <property type="protein sequence ID" value="MVT64508.1"/>
    <property type="molecule type" value="Genomic_DNA"/>
</dbReference>
<evidence type="ECO:0000313" key="1">
    <source>
        <dbReference type="EMBL" id="MVT64508.1"/>
    </source>
</evidence>